<keyword evidence="2" id="KW-1185">Reference proteome</keyword>
<evidence type="ECO:0000313" key="1">
    <source>
        <dbReference type="EMBL" id="AIQ90072.1"/>
    </source>
</evidence>
<sequence length="80" mass="8840">MMYGEVGRLADEGLRLSLRQAENAALLVMAMQYAWAELWLEGYRAAGAALSAERDQRARTRRLIRRGVSPAAAAQALHIV</sequence>
<accession>A0A089NRQ3</accession>
<dbReference type="eggNOG" id="ENOG5031Q3G">
    <property type="taxonomic scope" value="Bacteria"/>
</dbReference>
<reference evidence="1 2" key="1">
    <citation type="journal article" date="2014" name="PLoS ONE">
        <title>Genome Information of Methylobacterium oryzae, a Plant-Probiotic Methylotroph in the Phyllosphere.</title>
        <authorList>
            <person name="Kwak M.J."/>
            <person name="Jeong H."/>
            <person name="Madhaiyan M."/>
            <person name="Lee Y."/>
            <person name="Sa T.M."/>
            <person name="Oh T.K."/>
            <person name="Kim J.F."/>
        </authorList>
    </citation>
    <scope>NUCLEOTIDE SEQUENCE [LARGE SCALE GENOMIC DNA]</scope>
    <source>
        <strain evidence="1 2">CBMB20</strain>
    </source>
</reference>
<evidence type="ECO:0000313" key="2">
    <source>
        <dbReference type="Proteomes" id="UP000029492"/>
    </source>
</evidence>
<protein>
    <submittedName>
        <fullName evidence="1">Protein of unassigned function</fullName>
    </submittedName>
</protein>
<gene>
    <name evidence="1" type="ORF">MOC_2317</name>
</gene>
<name>A0A089NRQ3_9HYPH</name>
<organism evidence="1 2">
    <name type="scientific">Methylobacterium oryzae CBMB20</name>
    <dbReference type="NCBI Taxonomy" id="693986"/>
    <lineage>
        <taxon>Bacteria</taxon>
        <taxon>Pseudomonadati</taxon>
        <taxon>Pseudomonadota</taxon>
        <taxon>Alphaproteobacteria</taxon>
        <taxon>Hyphomicrobiales</taxon>
        <taxon>Methylobacteriaceae</taxon>
        <taxon>Methylobacterium</taxon>
    </lineage>
</organism>
<dbReference type="EMBL" id="CP003811">
    <property type="protein sequence ID" value="AIQ90072.1"/>
    <property type="molecule type" value="Genomic_DNA"/>
</dbReference>
<dbReference type="AlphaFoldDB" id="A0A089NRQ3"/>
<dbReference type="HOGENOM" id="CLU_2585686_0_0_5"/>
<dbReference type="Proteomes" id="UP000029492">
    <property type="component" value="Chromosome"/>
</dbReference>
<dbReference type="KEGG" id="mor:MOC_2317"/>
<proteinExistence type="predicted"/>